<keyword evidence="6" id="KW-0031">Aminopeptidase</keyword>
<dbReference type="SUPFAM" id="SSF55920">
    <property type="entry name" value="Creatinase/aminopeptidase"/>
    <property type="match status" value="1"/>
</dbReference>
<proteinExistence type="inferred from homology"/>
<keyword evidence="1 3" id="KW-0479">Metal-binding</keyword>
<feature type="domain" description="Peptidase M24" evidence="4">
    <location>
        <begin position="138"/>
        <end position="348"/>
    </location>
</feature>
<dbReference type="EMBL" id="DSBX01000322">
    <property type="protein sequence ID" value="HDR00276.1"/>
    <property type="molecule type" value="Genomic_DNA"/>
</dbReference>
<dbReference type="InterPro" id="IPR050659">
    <property type="entry name" value="Peptidase_M24B"/>
</dbReference>
<dbReference type="GO" id="GO:0004177">
    <property type="term" value="F:aminopeptidase activity"/>
    <property type="evidence" value="ECO:0007669"/>
    <property type="project" value="UniProtKB-KW"/>
</dbReference>
<evidence type="ECO:0000256" key="1">
    <source>
        <dbReference type="ARBA" id="ARBA00022723"/>
    </source>
</evidence>
<dbReference type="Gene3D" id="3.40.350.10">
    <property type="entry name" value="Creatinase/prolidase N-terminal domain"/>
    <property type="match status" value="1"/>
</dbReference>
<dbReference type="AlphaFoldDB" id="A0A7V0T6W5"/>
<evidence type="ECO:0000259" key="5">
    <source>
        <dbReference type="Pfam" id="PF01321"/>
    </source>
</evidence>
<organism evidence="6">
    <name type="scientific">candidate division WOR-3 bacterium</name>
    <dbReference type="NCBI Taxonomy" id="2052148"/>
    <lineage>
        <taxon>Bacteria</taxon>
        <taxon>Bacteria division WOR-3</taxon>
    </lineage>
</organism>
<keyword evidence="2" id="KW-0378">Hydrolase</keyword>
<dbReference type="InterPro" id="IPR000587">
    <property type="entry name" value="Creatinase_N"/>
</dbReference>
<protein>
    <submittedName>
        <fullName evidence="6">Aminopeptidase P family protein</fullName>
    </submittedName>
</protein>
<dbReference type="InterPro" id="IPR001131">
    <property type="entry name" value="Peptidase_M24B_aminopep-P_CS"/>
</dbReference>
<accession>A0A7V0T6W5</accession>
<dbReference type="PROSITE" id="PS00491">
    <property type="entry name" value="PROLINE_PEPTIDASE"/>
    <property type="match status" value="1"/>
</dbReference>
<dbReference type="InterPro" id="IPR036005">
    <property type="entry name" value="Creatinase/aminopeptidase-like"/>
</dbReference>
<sequence>MKKRVAALRRLLAAAGLDGLIVTDLANVRWLSGFSGSNGLVLVTRRAAWFCTDFRYEEQSRLEVKGLRVAVLRRGLFEELPLAPLSGCGRVGVEKHHLSLSAFAAVRRRVRPAGVRLVPARNFTLELRRTKDEDEVRLIRAAQRHTDRVFREVLPLVRPGVRESELGAEITARFSRVGENAFRPIVASGPNGAKPHAGVSNRRLRPGDAVTFDIGCRYRGYCSDMTRTVFVARPPHLTTRPPGHLDTLFEVYHIVLEAQRRALALVRPGVACAEVDRAARQYIADTGYGPQFGHGLGHGVGLEVHERPNAHPRSGDTLAPGDVITIEPGIYLPGLGGVRIEDMVLVTKTGCRNLTRSPKQLLVTGDARR</sequence>
<comment type="caution">
    <text evidence="6">The sequence shown here is derived from an EMBL/GenBank/DDBJ whole genome shotgun (WGS) entry which is preliminary data.</text>
</comment>
<keyword evidence="6" id="KW-0645">Protease</keyword>
<reference evidence="6" key="1">
    <citation type="journal article" date="2020" name="mSystems">
        <title>Genome- and Community-Level Interaction Insights into Carbon Utilization and Element Cycling Functions of Hydrothermarchaeota in Hydrothermal Sediment.</title>
        <authorList>
            <person name="Zhou Z."/>
            <person name="Liu Y."/>
            <person name="Xu W."/>
            <person name="Pan J."/>
            <person name="Luo Z.H."/>
            <person name="Li M."/>
        </authorList>
    </citation>
    <scope>NUCLEOTIDE SEQUENCE [LARGE SCALE GENOMIC DNA]</scope>
    <source>
        <strain evidence="6">SpSt-1182</strain>
    </source>
</reference>
<dbReference type="PANTHER" id="PTHR46112">
    <property type="entry name" value="AMINOPEPTIDASE"/>
    <property type="match status" value="1"/>
</dbReference>
<evidence type="ECO:0000259" key="4">
    <source>
        <dbReference type="Pfam" id="PF00557"/>
    </source>
</evidence>
<dbReference type="Pfam" id="PF00557">
    <property type="entry name" value="Peptidase_M24"/>
    <property type="match status" value="1"/>
</dbReference>
<dbReference type="PANTHER" id="PTHR46112:SF3">
    <property type="entry name" value="AMINOPEPTIDASE YPDF"/>
    <property type="match status" value="1"/>
</dbReference>
<dbReference type="SUPFAM" id="SSF53092">
    <property type="entry name" value="Creatinase/prolidase N-terminal domain"/>
    <property type="match status" value="1"/>
</dbReference>
<name>A0A7V0T6W5_UNCW3</name>
<dbReference type="Gene3D" id="3.90.230.10">
    <property type="entry name" value="Creatinase/methionine aminopeptidase superfamily"/>
    <property type="match status" value="1"/>
</dbReference>
<feature type="domain" description="Creatinase N-terminal" evidence="5">
    <location>
        <begin position="4"/>
        <end position="128"/>
    </location>
</feature>
<gene>
    <name evidence="6" type="ORF">ENN51_08355</name>
</gene>
<comment type="similarity">
    <text evidence="3">Belongs to the peptidase M24B family.</text>
</comment>
<dbReference type="Proteomes" id="UP000885672">
    <property type="component" value="Unassembled WGS sequence"/>
</dbReference>
<dbReference type="GO" id="GO:0046872">
    <property type="term" value="F:metal ion binding"/>
    <property type="evidence" value="ECO:0007669"/>
    <property type="project" value="UniProtKB-KW"/>
</dbReference>
<evidence type="ECO:0000256" key="2">
    <source>
        <dbReference type="ARBA" id="ARBA00022801"/>
    </source>
</evidence>
<dbReference type="InterPro" id="IPR029149">
    <property type="entry name" value="Creatin/AminoP/Spt16_N"/>
</dbReference>
<dbReference type="Pfam" id="PF01321">
    <property type="entry name" value="Creatinase_N"/>
    <property type="match status" value="1"/>
</dbReference>
<dbReference type="InterPro" id="IPR000994">
    <property type="entry name" value="Pept_M24"/>
</dbReference>
<evidence type="ECO:0000313" key="6">
    <source>
        <dbReference type="EMBL" id="HDR00276.1"/>
    </source>
</evidence>
<evidence type="ECO:0000256" key="3">
    <source>
        <dbReference type="RuleBase" id="RU000590"/>
    </source>
</evidence>